<keyword evidence="3" id="KW-0732">Signal</keyword>
<dbReference type="Proteomes" id="UP000239735">
    <property type="component" value="Unassembled WGS sequence"/>
</dbReference>
<dbReference type="EMBL" id="OKRB01000086">
    <property type="protein sequence ID" value="SPE20944.1"/>
    <property type="molecule type" value="Genomic_DNA"/>
</dbReference>
<name>A0A2N9LD15_9BACT</name>
<feature type="domain" description="Glycoside hydrolase family 31 TIM barrel" evidence="4">
    <location>
        <begin position="263"/>
        <end position="578"/>
    </location>
</feature>
<dbReference type="PANTHER" id="PTHR43863">
    <property type="entry name" value="HYDROLASE, PUTATIVE (AFU_ORTHOLOGUE AFUA_1G03140)-RELATED"/>
    <property type="match status" value="1"/>
</dbReference>
<dbReference type="Gene3D" id="2.60.40.1180">
    <property type="entry name" value="Golgi alpha-mannosidase II"/>
    <property type="match status" value="2"/>
</dbReference>
<keyword evidence="2 8" id="KW-0378">Hydrolase</keyword>
<dbReference type="OrthoDB" id="176168at2"/>
<comment type="similarity">
    <text evidence="1 2">Belongs to the glycosyl hydrolase 31 family.</text>
</comment>
<evidence type="ECO:0000259" key="6">
    <source>
        <dbReference type="Pfam" id="PF17137"/>
    </source>
</evidence>
<dbReference type="InterPro" id="IPR017853">
    <property type="entry name" value="GH"/>
</dbReference>
<dbReference type="InterPro" id="IPR025887">
    <property type="entry name" value="Glyco_hydro_31_N_dom"/>
</dbReference>
<feature type="chain" id="PRO_5014737876" evidence="3">
    <location>
        <begin position="22"/>
        <end position="784"/>
    </location>
</feature>
<evidence type="ECO:0000256" key="1">
    <source>
        <dbReference type="ARBA" id="ARBA00007806"/>
    </source>
</evidence>
<dbReference type="InterPro" id="IPR011013">
    <property type="entry name" value="Gal_mutarotase_sf_dom"/>
</dbReference>
<evidence type="ECO:0000313" key="8">
    <source>
        <dbReference type="EMBL" id="SPE20944.1"/>
    </source>
</evidence>
<evidence type="ECO:0000313" key="9">
    <source>
        <dbReference type="Proteomes" id="UP000239735"/>
    </source>
</evidence>
<dbReference type="SUPFAM" id="SSF51445">
    <property type="entry name" value="(Trans)glycosidases"/>
    <property type="match status" value="1"/>
</dbReference>
<evidence type="ECO:0000259" key="4">
    <source>
        <dbReference type="Pfam" id="PF01055"/>
    </source>
</evidence>
<feature type="domain" description="Glycosyl hydrolase family 31 C-terminal" evidence="7">
    <location>
        <begin position="588"/>
        <end position="673"/>
    </location>
</feature>
<protein>
    <submittedName>
        <fullName evidence="8">Alpha-xylosidase</fullName>
        <ecNumber evidence="8">3.2.1.177</ecNumber>
    </submittedName>
</protein>
<accession>A0A2N9LD15</accession>
<dbReference type="InterPro" id="IPR033403">
    <property type="entry name" value="DUF5110"/>
</dbReference>
<dbReference type="InterPro" id="IPR000322">
    <property type="entry name" value="Glyco_hydro_31_TIM"/>
</dbReference>
<feature type="signal peptide" evidence="3">
    <location>
        <begin position="1"/>
        <end position="21"/>
    </location>
</feature>
<dbReference type="InterPro" id="IPR013780">
    <property type="entry name" value="Glyco_hydro_b"/>
</dbReference>
<dbReference type="SUPFAM" id="SSF51011">
    <property type="entry name" value="Glycosyl hydrolase domain"/>
    <property type="match status" value="1"/>
</dbReference>
<proteinExistence type="inferred from homology"/>
<dbReference type="Pfam" id="PF01055">
    <property type="entry name" value="Glyco_hydro_31_2nd"/>
    <property type="match status" value="1"/>
</dbReference>
<dbReference type="InterPro" id="IPR051816">
    <property type="entry name" value="Glycosyl_Hydrolase_31"/>
</dbReference>
<dbReference type="GO" id="GO:0030246">
    <property type="term" value="F:carbohydrate binding"/>
    <property type="evidence" value="ECO:0007669"/>
    <property type="project" value="InterPro"/>
</dbReference>
<dbReference type="EC" id="3.2.1.177" evidence="8"/>
<dbReference type="CDD" id="cd14752">
    <property type="entry name" value="GH31_N"/>
    <property type="match status" value="1"/>
</dbReference>
<dbReference type="AlphaFoldDB" id="A0A2N9LD15"/>
<dbReference type="GO" id="GO:0061634">
    <property type="term" value="F:alpha-D-xyloside xylohydrolase"/>
    <property type="evidence" value="ECO:0007669"/>
    <property type="project" value="UniProtKB-EC"/>
</dbReference>
<sequence>MIHPARIARNLLFLVACLPLAAVSAQDPLVTGEVPHPSAMEVQQSSTGFTARNDHEVLEVTVCGDSLIHVTARPLNAPAAQESQPWMLSHAGACPGATFQFNDANGTATLTASRLAVSLPERDGNLVFKTLQGETLVRERPNLPRTYLRSDASGLFHIEDRFSPDATEALYGLGQHQSGMFNYRGSVVELGQNNTDVAIPLLVSSKGYAILWNTASFSYVDNRFPLDLNLESMAAPQIDYYVLYGPQMDDIIHQYRSMTGHVPLFPEWAYGFFQSKDRYNTQDEILSVAAGYRTRHIPLDAIVQDWFWWKQGGKGDPVFNSGYTDVPTELKTLHDEHVHAMISAWAMMDSSAQNYKTMVQKGFEIPGAQVYDPTNPAAQDFFWNGFVGKLFGQGWDAFWLDSSEPEEAWPHVGDAILRYKMLHIGSGLEYTNIFPLEHTASVQERWRQANPDKRVFLLTRSAFMGQQRNGATVWSGDVYSSWWALRRQVPAGLNFALSGYPYWTTDIGGYHALFNGQANQPAYQELYARWFEYGAFCPVFRTHGHRDHNELWTYPEVFPTLLAIDRLRYRLLPYVYSLAWRVTSEDFTIQRPLVMDFRQDPATWEIGDEFLFGPALLVSPVLEEHATSRSVYLPAGANWYDFWTGERTEGGSAVTVPAPLDRIPLAVRAGSILPLGPAIEYTREATDPIELRVYPGADGDFTLYEDEGDNYSYERGAHSTISIHWNDAARRLTLGARQGSYPGMTAGHTFNVVIVSAGHGVGGEATSAPDKSIQYSGASIAASF</sequence>
<dbReference type="Gene3D" id="2.60.40.1760">
    <property type="entry name" value="glycosyl hydrolase (family 31)"/>
    <property type="match status" value="1"/>
</dbReference>
<dbReference type="Gene3D" id="3.20.20.80">
    <property type="entry name" value="Glycosidases"/>
    <property type="match status" value="1"/>
</dbReference>
<evidence type="ECO:0000256" key="2">
    <source>
        <dbReference type="RuleBase" id="RU361185"/>
    </source>
</evidence>
<dbReference type="Pfam" id="PF13802">
    <property type="entry name" value="Gal_mutarotas_2"/>
    <property type="match status" value="1"/>
</dbReference>
<dbReference type="InterPro" id="IPR048395">
    <property type="entry name" value="Glyco_hydro_31_C"/>
</dbReference>
<feature type="domain" description="Glycoside hydrolase family 31 N-terminal" evidence="5">
    <location>
        <begin position="58"/>
        <end position="221"/>
    </location>
</feature>
<evidence type="ECO:0000259" key="7">
    <source>
        <dbReference type="Pfam" id="PF21365"/>
    </source>
</evidence>
<gene>
    <name evidence="8" type="primary">xylS</name>
    <name evidence="8" type="ORF">SBA5_30149</name>
</gene>
<organism evidence="8 9">
    <name type="scientific">Candidatus Sulfuritelmatomonas gaucii</name>
    <dbReference type="NCBI Taxonomy" id="2043161"/>
    <lineage>
        <taxon>Bacteria</taxon>
        <taxon>Pseudomonadati</taxon>
        <taxon>Acidobacteriota</taxon>
        <taxon>Terriglobia</taxon>
        <taxon>Terriglobales</taxon>
        <taxon>Acidobacteriaceae</taxon>
        <taxon>Candidatus Sulfuritelmatomonas</taxon>
    </lineage>
</organism>
<evidence type="ECO:0000259" key="5">
    <source>
        <dbReference type="Pfam" id="PF13802"/>
    </source>
</evidence>
<dbReference type="Pfam" id="PF17137">
    <property type="entry name" value="DUF5110"/>
    <property type="match status" value="1"/>
</dbReference>
<dbReference type="SUPFAM" id="SSF74650">
    <property type="entry name" value="Galactose mutarotase-like"/>
    <property type="match status" value="1"/>
</dbReference>
<keyword evidence="2 8" id="KW-0326">Glycosidase</keyword>
<dbReference type="GO" id="GO:0005975">
    <property type="term" value="P:carbohydrate metabolic process"/>
    <property type="evidence" value="ECO:0007669"/>
    <property type="project" value="InterPro"/>
</dbReference>
<reference evidence="9" key="1">
    <citation type="submission" date="2018-02" db="EMBL/GenBank/DDBJ databases">
        <authorList>
            <person name="Hausmann B."/>
        </authorList>
    </citation>
    <scope>NUCLEOTIDE SEQUENCE [LARGE SCALE GENOMIC DNA]</scope>
    <source>
        <strain evidence="9">Peat soil MAG SbA5</strain>
    </source>
</reference>
<dbReference type="PANTHER" id="PTHR43863:SF2">
    <property type="entry name" value="MALTASE-GLUCOAMYLASE"/>
    <property type="match status" value="1"/>
</dbReference>
<dbReference type="CDD" id="cd06591">
    <property type="entry name" value="GH31_xylosidase_XylS"/>
    <property type="match status" value="1"/>
</dbReference>
<dbReference type="Pfam" id="PF21365">
    <property type="entry name" value="Glyco_hydro_31_3rd"/>
    <property type="match status" value="1"/>
</dbReference>
<evidence type="ECO:0000256" key="3">
    <source>
        <dbReference type="SAM" id="SignalP"/>
    </source>
</evidence>
<feature type="domain" description="DUF5110" evidence="6">
    <location>
        <begin position="688"/>
        <end position="755"/>
    </location>
</feature>